<dbReference type="OMA" id="HLYEQKM"/>
<evidence type="ECO:0000256" key="3">
    <source>
        <dbReference type="SAM" id="MobiDB-lite"/>
    </source>
</evidence>
<accession>A0A7M7JTF8</accession>
<comment type="similarity">
    <text evidence="1">Belongs to the NSRP1 family.</text>
</comment>
<name>A0A7M7JTF8_VARDE</name>
<dbReference type="InParanoid" id="A0A7M7JTF8"/>
<dbReference type="Pfam" id="PF09745">
    <property type="entry name" value="NSRP1_N"/>
    <property type="match status" value="1"/>
</dbReference>
<dbReference type="GeneID" id="111248441"/>
<organism evidence="5 6">
    <name type="scientific">Varroa destructor</name>
    <name type="common">Honeybee mite</name>
    <dbReference type="NCBI Taxonomy" id="109461"/>
    <lineage>
        <taxon>Eukaryota</taxon>
        <taxon>Metazoa</taxon>
        <taxon>Ecdysozoa</taxon>
        <taxon>Arthropoda</taxon>
        <taxon>Chelicerata</taxon>
        <taxon>Arachnida</taxon>
        <taxon>Acari</taxon>
        <taxon>Parasitiformes</taxon>
        <taxon>Mesostigmata</taxon>
        <taxon>Gamasina</taxon>
        <taxon>Dermanyssoidea</taxon>
        <taxon>Varroidae</taxon>
        <taxon>Varroa</taxon>
    </lineage>
</organism>
<dbReference type="KEGG" id="vde:111248441"/>
<evidence type="ECO:0000259" key="4">
    <source>
        <dbReference type="Pfam" id="PF09745"/>
    </source>
</evidence>
<dbReference type="RefSeq" id="XP_022656548.1">
    <property type="nucleotide sequence ID" value="XM_022800813.1"/>
</dbReference>
<feature type="region of interest" description="Disordered" evidence="3">
    <location>
        <begin position="119"/>
        <end position="146"/>
    </location>
</feature>
<dbReference type="InterPro" id="IPR042816">
    <property type="entry name" value="Nsrp1"/>
</dbReference>
<feature type="compositionally biased region" description="Basic residues" evidence="3">
    <location>
        <begin position="300"/>
        <end position="312"/>
    </location>
</feature>
<evidence type="ECO:0000256" key="1">
    <source>
        <dbReference type="ARBA" id="ARBA00010126"/>
    </source>
</evidence>
<dbReference type="PANTHER" id="PTHR31938:SF4">
    <property type="entry name" value="NUCLEAR SPECKLE SPLICING REGULATORY PROTEIN 1"/>
    <property type="match status" value="1"/>
</dbReference>
<evidence type="ECO:0000256" key="2">
    <source>
        <dbReference type="ARBA" id="ARBA00023054"/>
    </source>
</evidence>
<feature type="compositionally biased region" description="Polar residues" evidence="3">
    <location>
        <begin position="290"/>
        <end position="299"/>
    </location>
</feature>
<dbReference type="AlphaFoldDB" id="A0A7M7JTF8"/>
<dbReference type="PANTHER" id="PTHR31938">
    <property type="entry name" value="NUCLEAR SPECKLE SPLICING REGULATORY PROTEIN 1"/>
    <property type="match status" value="1"/>
</dbReference>
<feature type="compositionally biased region" description="Acidic residues" evidence="3">
    <location>
        <begin position="270"/>
        <end position="282"/>
    </location>
</feature>
<reference evidence="5" key="1">
    <citation type="submission" date="2021-01" db="UniProtKB">
        <authorList>
            <consortium name="EnsemblMetazoa"/>
        </authorList>
    </citation>
    <scope>IDENTIFICATION</scope>
</reference>
<dbReference type="Proteomes" id="UP000594260">
    <property type="component" value="Unplaced"/>
</dbReference>
<feature type="compositionally biased region" description="Basic and acidic residues" evidence="3">
    <location>
        <begin position="313"/>
        <end position="323"/>
    </location>
</feature>
<dbReference type="OrthoDB" id="446635at2759"/>
<evidence type="ECO:0000313" key="6">
    <source>
        <dbReference type="Proteomes" id="UP000594260"/>
    </source>
</evidence>
<sequence>MNMASPRKYGLILPKSKQSGSIAALQKAAPSNVFGDESDDEHDKRTIEDTIKKASVKSLAKVQTQMMMKRALDEDANVFEYDEVYDEMKSKKEAEDIANKAVIKDRKPRYIESLIRNAEARKKEEERRAQRKIQKEREDEKEDFGDKEAFVTAAYKKKIEQMQQEEEEAKRKEQLEEMMDVTKQKDLSGFYRHLLKQQCGEEKIPDRSTSETSLIKDTKNTSLKQSFGEHSTEHGTSSQTNIARVTEPALKTRGQSNDDDHDNNNNNPDADSEFFETSSGEDDAQRKSDVQTITVSCTKMRNKSRTYRKRKHTSELKKERENTAKQNDSDDTDDDNKSSSQSDSDRNDDNVKRQTVAKKPIRHLQKDIHSGVQVSEPQCRNRAPKDWREMFEKRCVGDKFEAAKQRYLARKAACQGATIQ</sequence>
<keyword evidence="2" id="KW-0175">Coiled coil</keyword>
<keyword evidence="6" id="KW-1185">Reference proteome</keyword>
<feature type="compositionally biased region" description="Basic and acidic residues" evidence="3">
    <location>
        <begin position="199"/>
        <end position="219"/>
    </location>
</feature>
<feature type="compositionally biased region" description="Basic and acidic residues" evidence="3">
    <location>
        <begin position="343"/>
        <end position="352"/>
    </location>
</feature>
<proteinExistence type="inferred from homology"/>
<dbReference type="EnsemblMetazoa" id="XM_022800813">
    <property type="protein sequence ID" value="XP_022656548"/>
    <property type="gene ID" value="LOC111248441"/>
</dbReference>
<dbReference type="InterPro" id="IPR018612">
    <property type="entry name" value="NSRP1_N"/>
</dbReference>
<feature type="region of interest" description="Disordered" evidence="3">
    <location>
        <begin position="197"/>
        <end position="381"/>
    </location>
</feature>
<feature type="compositionally biased region" description="Polar residues" evidence="3">
    <location>
        <begin position="220"/>
        <end position="243"/>
    </location>
</feature>
<feature type="region of interest" description="Disordered" evidence="3">
    <location>
        <begin position="21"/>
        <end position="43"/>
    </location>
</feature>
<feature type="domain" description="Nuclear speckle splicing regulatory protein 1 N-terminal" evidence="4">
    <location>
        <begin position="66"/>
        <end position="184"/>
    </location>
</feature>
<protein>
    <recommendedName>
        <fullName evidence="4">Nuclear speckle splicing regulatory protein 1 N-terminal domain-containing protein</fullName>
    </recommendedName>
</protein>
<dbReference type="GO" id="GO:0000381">
    <property type="term" value="P:regulation of alternative mRNA splicing, via spliceosome"/>
    <property type="evidence" value="ECO:0007669"/>
    <property type="project" value="InterPro"/>
</dbReference>
<evidence type="ECO:0000313" key="5">
    <source>
        <dbReference type="EnsemblMetazoa" id="XP_022656548"/>
    </source>
</evidence>